<dbReference type="EMBL" id="LSSK01001862">
    <property type="protein sequence ID" value="OMH78671.1"/>
    <property type="molecule type" value="Genomic_DNA"/>
</dbReference>
<evidence type="ECO:0000256" key="2">
    <source>
        <dbReference type="SAM" id="SignalP"/>
    </source>
</evidence>
<comment type="caution">
    <text evidence="3">The sequence shown here is derived from an EMBL/GenBank/DDBJ whole genome shotgun (WGS) entry which is preliminary data.</text>
</comment>
<evidence type="ECO:0000256" key="1">
    <source>
        <dbReference type="SAM" id="Phobius"/>
    </source>
</evidence>
<keyword evidence="1" id="KW-0812">Transmembrane</keyword>
<keyword evidence="1" id="KW-1133">Transmembrane helix</keyword>
<organism evidence="3 4">
    <name type="scientific">Zancudomyces culisetae</name>
    <name type="common">Gut fungus</name>
    <name type="synonym">Smittium culisetae</name>
    <dbReference type="NCBI Taxonomy" id="1213189"/>
    <lineage>
        <taxon>Eukaryota</taxon>
        <taxon>Fungi</taxon>
        <taxon>Fungi incertae sedis</taxon>
        <taxon>Zoopagomycota</taxon>
        <taxon>Kickxellomycotina</taxon>
        <taxon>Harpellomycetes</taxon>
        <taxon>Harpellales</taxon>
        <taxon>Legeriomycetaceae</taxon>
        <taxon>Zancudomyces</taxon>
    </lineage>
</organism>
<reference evidence="4" key="1">
    <citation type="submission" date="2017-01" db="EMBL/GenBank/DDBJ databases">
        <authorList>
            <person name="Wang Y."/>
            <person name="White M."/>
            <person name="Kvist S."/>
            <person name="Moncalvo J.-M."/>
        </authorList>
    </citation>
    <scope>NUCLEOTIDE SEQUENCE [LARGE SCALE GENOMIC DNA]</scope>
    <source>
        <strain evidence="4">COL-18-3</strain>
    </source>
</reference>
<feature type="transmembrane region" description="Helical" evidence="1">
    <location>
        <begin position="46"/>
        <end position="66"/>
    </location>
</feature>
<keyword evidence="2" id="KW-0732">Signal</keyword>
<feature type="transmembrane region" description="Helical" evidence="1">
    <location>
        <begin position="116"/>
        <end position="135"/>
    </location>
</feature>
<keyword evidence="4" id="KW-1185">Reference proteome</keyword>
<dbReference type="Proteomes" id="UP000188320">
    <property type="component" value="Unassembled WGS sequence"/>
</dbReference>
<sequence length="144" mass="16145">MRSRASFIAPFIFLSLPTSCRGIDQSAVTCLIISAAFSTFHDDISHFTALIILSIGYSLAILWRYAAIINAFSSFFSHTWKDASYNPSILLIFASTSCQCIFPASNFCSYLTNESILFFISLTFCPPLASLCRVLERQKFLCYN</sequence>
<name>A0A1R1PCK3_ZANCU</name>
<accession>A0A1R1PCK3</accession>
<dbReference type="AlphaFoldDB" id="A0A1R1PCK3"/>
<evidence type="ECO:0000313" key="3">
    <source>
        <dbReference type="EMBL" id="OMH78671.1"/>
    </source>
</evidence>
<evidence type="ECO:0000313" key="4">
    <source>
        <dbReference type="Proteomes" id="UP000188320"/>
    </source>
</evidence>
<proteinExistence type="predicted"/>
<feature type="signal peptide" evidence="2">
    <location>
        <begin position="1"/>
        <end position="22"/>
    </location>
</feature>
<gene>
    <name evidence="3" type="ORF">AX774_g7929</name>
</gene>
<keyword evidence="1" id="KW-0472">Membrane</keyword>
<feature type="chain" id="PRO_5012096551" evidence="2">
    <location>
        <begin position="23"/>
        <end position="144"/>
    </location>
</feature>
<protein>
    <submittedName>
        <fullName evidence="3">Uncharacterized protein</fullName>
    </submittedName>
</protein>